<dbReference type="CDD" id="cd03219">
    <property type="entry name" value="ABC_Mj1267_LivG_branched"/>
    <property type="match status" value="1"/>
</dbReference>
<gene>
    <name evidence="6" type="ORF">C798_04170</name>
</gene>
<evidence type="ECO:0000313" key="6">
    <source>
        <dbReference type="EMBL" id="QJP99446.1"/>
    </source>
</evidence>
<dbReference type="SMART" id="SM00382">
    <property type="entry name" value="AAA"/>
    <property type="match status" value="1"/>
</dbReference>
<sequence length="249" mass="27333">MSQMLLQTRGLTKRYGGLLVTDQVDLEIRPGELHAIIGPNGAGKTTLVNQLSGELRADAGTIHFAGRDVTAQDIAQRSRSGLLRSYQITAVFEEFSVRENVVLAAHGARRHGFGFWRALLDQTDLRAVADPVIEEVGLAMVADTLAGELGYGQRRQLELAMALAAEPRFLLLDEPMAGMSAQESATVVALLQRLKGRYGILLIEHDMQAVFALADRITVLVYGRVMFCGTPEEIRHHPQVKAIYLGEEE</sequence>
<dbReference type="PROSITE" id="PS50893">
    <property type="entry name" value="ABC_TRANSPORTER_2"/>
    <property type="match status" value="1"/>
</dbReference>
<evidence type="ECO:0000256" key="3">
    <source>
        <dbReference type="ARBA" id="ARBA00022741"/>
    </source>
</evidence>
<keyword evidence="2" id="KW-1003">Cell membrane</keyword>
<protein>
    <submittedName>
        <fullName evidence="6">ABC transporter ATP-binding protein</fullName>
    </submittedName>
</protein>
<dbReference type="InterPro" id="IPR003439">
    <property type="entry name" value="ABC_transporter-like_ATP-bd"/>
</dbReference>
<proteinExistence type="predicted"/>
<dbReference type="GO" id="GO:0005886">
    <property type="term" value="C:plasma membrane"/>
    <property type="evidence" value="ECO:0007669"/>
    <property type="project" value="TreeGrafter"/>
</dbReference>
<dbReference type="AlphaFoldDB" id="A0A6M3ZLK2"/>
<dbReference type="PANTHER" id="PTHR45772">
    <property type="entry name" value="CONSERVED COMPONENT OF ABC TRANSPORTER FOR NATURAL AMINO ACIDS-RELATED"/>
    <property type="match status" value="1"/>
</dbReference>
<evidence type="ECO:0000256" key="1">
    <source>
        <dbReference type="ARBA" id="ARBA00022448"/>
    </source>
</evidence>
<dbReference type="EMBL" id="CP008956">
    <property type="protein sequence ID" value="QJP99446.1"/>
    <property type="molecule type" value="Genomic_DNA"/>
</dbReference>
<evidence type="ECO:0000313" key="7">
    <source>
        <dbReference type="Proteomes" id="UP000501648"/>
    </source>
</evidence>
<dbReference type="Proteomes" id="UP000501648">
    <property type="component" value="Chromosome"/>
</dbReference>
<dbReference type="Pfam" id="PF12399">
    <property type="entry name" value="BCA_ABC_TP_C"/>
    <property type="match status" value="1"/>
</dbReference>
<accession>A0A6M3ZLK2</accession>
<dbReference type="SUPFAM" id="SSF52540">
    <property type="entry name" value="P-loop containing nucleoside triphosphate hydrolases"/>
    <property type="match status" value="1"/>
</dbReference>
<keyword evidence="4 6" id="KW-0067">ATP-binding</keyword>
<dbReference type="InterPro" id="IPR003593">
    <property type="entry name" value="AAA+_ATPase"/>
</dbReference>
<evidence type="ECO:0000256" key="4">
    <source>
        <dbReference type="ARBA" id="ARBA00022840"/>
    </source>
</evidence>
<organism evidence="6 7">
    <name type="scientific">Herbaspirillum rubrisubalbicans Os34</name>
    <dbReference type="NCBI Taxonomy" id="1235827"/>
    <lineage>
        <taxon>Bacteria</taxon>
        <taxon>Pseudomonadati</taxon>
        <taxon>Pseudomonadota</taxon>
        <taxon>Betaproteobacteria</taxon>
        <taxon>Burkholderiales</taxon>
        <taxon>Oxalobacteraceae</taxon>
        <taxon>Herbaspirillum</taxon>
    </lineage>
</organism>
<dbReference type="RefSeq" id="WP_017451370.1">
    <property type="nucleotide sequence ID" value="NZ_CP008956.1"/>
</dbReference>
<reference evidence="6 7" key="1">
    <citation type="journal article" date="2012" name="J. Bacteriol.">
        <title>Genome sequence of the pathogenic Herbaspirillum seropedicae strain Os34, isolated from rice roots.</title>
        <authorList>
            <person name="Ye W."/>
            <person name="Ye S."/>
            <person name="Liu J."/>
            <person name="Chang S."/>
            <person name="Chen M."/>
            <person name="Zhu B."/>
            <person name="Guo L."/>
            <person name="An Q."/>
        </authorList>
    </citation>
    <scope>NUCLEOTIDE SEQUENCE [LARGE SCALE GENOMIC DNA]</scope>
    <source>
        <strain evidence="6 7">Os34</strain>
    </source>
</reference>
<evidence type="ECO:0000259" key="5">
    <source>
        <dbReference type="PROSITE" id="PS50893"/>
    </source>
</evidence>
<evidence type="ECO:0000256" key="2">
    <source>
        <dbReference type="ARBA" id="ARBA00022475"/>
    </source>
</evidence>
<dbReference type="InterPro" id="IPR032823">
    <property type="entry name" value="BCA_ABC_TP_C"/>
</dbReference>
<dbReference type="Pfam" id="PF00005">
    <property type="entry name" value="ABC_tran"/>
    <property type="match status" value="1"/>
</dbReference>
<keyword evidence="3" id="KW-0547">Nucleotide-binding</keyword>
<dbReference type="InterPro" id="IPR051120">
    <property type="entry name" value="ABC_AA/LPS_Transport"/>
</dbReference>
<dbReference type="InterPro" id="IPR027417">
    <property type="entry name" value="P-loop_NTPase"/>
</dbReference>
<dbReference type="GO" id="GO:0005524">
    <property type="term" value="F:ATP binding"/>
    <property type="evidence" value="ECO:0007669"/>
    <property type="project" value="UniProtKB-KW"/>
</dbReference>
<feature type="domain" description="ABC transporter" evidence="5">
    <location>
        <begin position="6"/>
        <end position="247"/>
    </location>
</feature>
<dbReference type="Gene3D" id="3.40.50.300">
    <property type="entry name" value="P-loop containing nucleotide triphosphate hydrolases"/>
    <property type="match status" value="1"/>
</dbReference>
<name>A0A6M3ZLK2_9BURK</name>
<keyword evidence="1" id="KW-0813">Transport</keyword>
<keyword evidence="2" id="KW-0472">Membrane</keyword>
<dbReference type="GO" id="GO:0016887">
    <property type="term" value="F:ATP hydrolysis activity"/>
    <property type="evidence" value="ECO:0007669"/>
    <property type="project" value="InterPro"/>
</dbReference>
<dbReference type="PANTHER" id="PTHR45772:SF2">
    <property type="entry name" value="ABC TRANSPORTER ATP-BINDING PROTEIN"/>
    <property type="match status" value="1"/>
</dbReference>